<dbReference type="InterPro" id="IPR003477">
    <property type="entry name" value="PemK-like"/>
</dbReference>
<accession>A0A1F8DPG2</accession>
<evidence type="ECO:0008006" key="3">
    <source>
        <dbReference type="Google" id="ProtNLM"/>
    </source>
</evidence>
<evidence type="ECO:0000313" key="1">
    <source>
        <dbReference type="EMBL" id="OGM90296.1"/>
    </source>
</evidence>
<evidence type="ECO:0000313" key="2">
    <source>
        <dbReference type="Proteomes" id="UP000177029"/>
    </source>
</evidence>
<dbReference type="Gene3D" id="2.30.30.110">
    <property type="match status" value="1"/>
</dbReference>
<dbReference type="EMBL" id="MGIP01000026">
    <property type="protein sequence ID" value="OGM90296.1"/>
    <property type="molecule type" value="Genomic_DNA"/>
</dbReference>
<dbReference type="AlphaFoldDB" id="A0A1F8DPG2"/>
<gene>
    <name evidence="1" type="ORF">A2755_03850</name>
</gene>
<name>A0A1F8DPG2_9BACT</name>
<sequence>MKQNYQLTRQELREFVDWTRIKIKLHASPTKVFPHKREIWWISVGKNIGVEINGKNERFERPVLVVKRFNDESSFIVPVTSRIKFGKYFYMFTNKSGEKRTINLSQARVASHKRFLRKVEKLGEADFSIVIKKLCGML</sequence>
<dbReference type="Proteomes" id="UP000177029">
    <property type="component" value="Unassembled WGS sequence"/>
</dbReference>
<dbReference type="InterPro" id="IPR011067">
    <property type="entry name" value="Plasmid_toxin/cell-grow_inhib"/>
</dbReference>
<proteinExistence type="predicted"/>
<dbReference type="GO" id="GO:0003677">
    <property type="term" value="F:DNA binding"/>
    <property type="evidence" value="ECO:0007669"/>
    <property type="project" value="InterPro"/>
</dbReference>
<organism evidence="1 2">
    <name type="scientific">Candidatus Wolfebacteria bacterium RIFCSPHIGHO2_01_FULL_48_22</name>
    <dbReference type="NCBI Taxonomy" id="1802555"/>
    <lineage>
        <taxon>Bacteria</taxon>
        <taxon>Candidatus Wolfeibacteriota</taxon>
    </lineage>
</organism>
<protein>
    <recommendedName>
        <fullName evidence="3">Toxin-antitoxin system protein</fullName>
    </recommendedName>
</protein>
<comment type="caution">
    <text evidence="1">The sequence shown here is derived from an EMBL/GenBank/DDBJ whole genome shotgun (WGS) entry which is preliminary data.</text>
</comment>
<dbReference type="SUPFAM" id="SSF50118">
    <property type="entry name" value="Cell growth inhibitor/plasmid maintenance toxic component"/>
    <property type="match status" value="1"/>
</dbReference>
<reference evidence="1 2" key="1">
    <citation type="journal article" date="2016" name="Nat. Commun.">
        <title>Thousands of microbial genomes shed light on interconnected biogeochemical processes in an aquifer system.</title>
        <authorList>
            <person name="Anantharaman K."/>
            <person name="Brown C.T."/>
            <person name="Hug L.A."/>
            <person name="Sharon I."/>
            <person name="Castelle C.J."/>
            <person name="Probst A.J."/>
            <person name="Thomas B.C."/>
            <person name="Singh A."/>
            <person name="Wilkins M.J."/>
            <person name="Karaoz U."/>
            <person name="Brodie E.L."/>
            <person name="Williams K.H."/>
            <person name="Hubbard S.S."/>
            <person name="Banfield J.F."/>
        </authorList>
    </citation>
    <scope>NUCLEOTIDE SEQUENCE [LARGE SCALE GENOMIC DNA]</scope>
</reference>
<dbReference type="Pfam" id="PF02452">
    <property type="entry name" value="PemK_toxin"/>
    <property type="match status" value="1"/>
</dbReference>
<dbReference type="STRING" id="1802555.A2755_03850"/>